<evidence type="ECO:0000256" key="1">
    <source>
        <dbReference type="SAM" id="Phobius"/>
    </source>
</evidence>
<comment type="caution">
    <text evidence="2">The sequence shown here is derived from an EMBL/GenBank/DDBJ whole genome shotgun (WGS) entry which is preliminary data.</text>
</comment>
<keyword evidence="1" id="KW-1133">Transmembrane helix</keyword>
<organism evidence="2 3">
    <name type="scientific">Trypanosoma theileri</name>
    <dbReference type="NCBI Taxonomy" id="67003"/>
    <lineage>
        <taxon>Eukaryota</taxon>
        <taxon>Discoba</taxon>
        <taxon>Euglenozoa</taxon>
        <taxon>Kinetoplastea</taxon>
        <taxon>Metakinetoplastina</taxon>
        <taxon>Trypanosomatida</taxon>
        <taxon>Trypanosomatidae</taxon>
        <taxon>Trypanosoma</taxon>
    </lineage>
</organism>
<dbReference type="VEuPathDB" id="TriTrypDB:TM35_000082820"/>
<dbReference type="GeneID" id="39983927"/>
<keyword evidence="1" id="KW-0812">Transmembrane</keyword>
<feature type="transmembrane region" description="Helical" evidence="1">
    <location>
        <begin position="70"/>
        <end position="92"/>
    </location>
</feature>
<name>A0A1X0P0L5_9TRYP</name>
<dbReference type="EMBL" id="NBCO01000008">
    <property type="protein sequence ID" value="ORC90484.1"/>
    <property type="molecule type" value="Genomic_DNA"/>
</dbReference>
<reference evidence="2 3" key="1">
    <citation type="submission" date="2017-03" db="EMBL/GenBank/DDBJ databases">
        <title>An alternative strategy for trypanosome survival in the mammalian bloodstream revealed through genome and transcriptome analysis of the ubiquitous bovine parasite Trypanosoma (Megatrypanum) theileri.</title>
        <authorList>
            <person name="Kelly S."/>
            <person name="Ivens A."/>
            <person name="Mott A."/>
            <person name="O'Neill E."/>
            <person name="Emms D."/>
            <person name="Macleod O."/>
            <person name="Voorheis P."/>
            <person name="Matthews J."/>
            <person name="Matthews K."/>
            <person name="Carrington M."/>
        </authorList>
    </citation>
    <scope>NUCLEOTIDE SEQUENCE [LARGE SCALE GENOMIC DNA]</scope>
    <source>
        <strain evidence="2">Edinburgh</strain>
    </source>
</reference>
<proteinExistence type="predicted"/>
<dbReference type="OrthoDB" id="259617at2759"/>
<protein>
    <submittedName>
        <fullName evidence="2">Uncharacterized protein</fullName>
    </submittedName>
</protein>
<sequence>MSLDDGGDVQKHVAMENSNSMELDPIAVRTGMKPTTEGEIVEMIVIDEEAMMNSENEGCCSFSKRGKLTWWSAIIMALYVIGTLTSMIVIAVSSAHRLPPPISSNTHENSNVSRNSAFTSWLPSCEVVKRGEPFQCTTYVDCVMLSGSCVPSDLLETMQCQTVAMNTTTFRRMCVSVV</sequence>
<dbReference type="RefSeq" id="XP_028884550.1">
    <property type="nucleotide sequence ID" value="XM_029024147.1"/>
</dbReference>
<accession>A0A1X0P0L5</accession>
<keyword evidence="3" id="KW-1185">Reference proteome</keyword>
<gene>
    <name evidence="2" type="ORF">TM35_000082820</name>
</gene>
<evidence type="ECO:0000313" key="3">
    <source>
        <dbReference type="Proteomes" id="UP000192257"/>
    </source>
</evidence>
<dbReference type="AlphaFoldDB" id="A0A1X0P0L5"/>
<evidence type="ECO:0000313" key="2">
    <source>
        <dbReference type="EMBL" id="ORC90484.1"/>
    </source>
</evidence>
<dbReference type="Proteomes" id="UP000192257">
    <property type="component" value="Unassembled WGS sequence"/>
</dbReference>
<keyword evidence="1" id="KW-0472">Membrane</keyword>